<dbReference type="InterPro" id="IPR036770">
    <property type="entry name" value="Ankyrin_rpt-contain_sf"/>
</dbReference>
<dbReference type="SMART" id="SM00115">
    <property type="entry name" value="CASc"/>
    <property type="match status" value="1"/>
</dbReference>
<feature type="region of interest" description="Disordered" evidence="4">
    <location>
        <begin position="1"/>
        <end position="24"/>
    </location>
</feature>
<dbReference type="PROSITE" id="PS50088">
    <property type="entry name" value="ANK_REPEAT"/>
    <property type="match status" value="2"/>
</dbReference>
<evidence type="ECO:0000259" key="5">
    <source>
        <dbReference type="PROSITE" id="PS50207"/>
    </source>
</evidence>
<comment type="similarity">
    <text evidence="1 3">Belongs to the peptidase C14A family.</text>
</comment>
<dbReference type="Gene3D" id="3.40.50.1460">
    <property type="match status" value="1"/>
</dbReference>
<dbReference type="InterPro" id="IPR011600">
    <property type="entry name" value="Pept_C14_caspase"/>
</dbReference>
<dbReference type="STRING" id="282301.A0A267H6X4"/>
<dbReference type="GO" id="GO:0004197">
    <property type="term" value="F:cysteine-type endopeptidase activity"/>
    <property type="evidence" value="ECO:0007669"/>
    <property type="project" value="InterPro"/>
</dbReference>
<feature type="compositionally biased region" description="Gly residues" evidence="4">
    <location>
        <begin position="1863"/>
        <end position="1875"/>
    </location>
</feature>
<sequence>MGNQNSQVDENRQRTPDSQASDLAGRLKSGNVDLSCREFSAEYGVDMQPQLLAELLKLSPDRNRWCSEAVLLFASNRHWRLVQQLLHAIEDSKVREICAAEAAKCAAMWQDWREAENLVLQVMNERLRQTVCSDLAKFAASACNGDVADMFTCIIADQNMQDDCLHKSATAAAAACDATITSGEGRAELAARLVAKIQNPESRDRCSREVAGFLSVSGHWEMVERLFVGIEEQKIKEDCSSELAPRAAESGRWQIAASLAASIVEQSTRDSVCLKVLETAVVKDQFQPLANELVPTMSKAAVDQSCSDCAVLAAAWERWDNAGAAVRFIKDQKVQDECRICIAKQAGQKEAWSVAVEFLGGLADISRRNSCFKELAKAAGSKHEFKAFVQLVNEITDVSIQDDCRYDVTCTRVKNKDIDAANTIAQSIADKTVKDRCLSEAARLCTAVDQWNSITPLVSTITDQRLKDDCCACIATTDNELKHAEEVLKLVQIIDNSKRKDSCCIELSRTAASLEDWETHKSLLNLVSDASVQDRCCEEAAICAASMANWGQAVRLCGEIQRSSELRNSCLRELAKLALGRRRYDVAEEVAGKISDCATKNYCYSDTATMSATWEDWEDADNLAKQITDGCLRDQCYSNIALTCCAAKKWIEANRFGQKIRDQDVKDRCFKELAVGAANAQLWAEADKFVLELCKYEVQLTCITEVAKLASTAQEWAVALSVLQLISEQDNRERGFYDVSVSAVHAENTEAAVNALSMIRNIEFRDLCTVELVKLSAVTGLANVAEMVKLTSSRDIAELCRSDAIKAAALSGSFNLLMQQLPPKASVLSVFDFDSRAGKLQPSEWQLRGLSNCAIAAESEQTITRLLDDMKQLHRIQLFEECISFGYSALAVLIVPHLNQVDQRDEKGSTALMLATDEDRHEIVKSLLESGASVQAADNLGRTALARAFLSGNEKIAKTLIDSGSNVHHRDRQGLTCAQMAEMAGQREVLRLLDYRNLESSSLTEAFVETATEDESSTPEELSLDLHQRLNQAGFTKSAAIKQQALASNLEAAAQEQSLEHRLLIGSCIEGWGYGNLALKTPTDAAAKRDRLGTNDINWTVLVGGKKKIFHLADDCQCEFADDEEQQLEAVKNGRIHLQSRIGQVPIVTKGCSTRPQQTTCHAFRCCSCYRADRVRLLLPAASAEPVHLIRTIATSSTRELQISFSNQERKIMQSLCTVQGQLFVLIKFIFVELLPNRFSTTGLSSYHAKTLLFHMMEKHRLNIECWQPTHLIQLLQESLSLMLQFFDSNASSDICMPHFFIPDVMLQFRNAGLGGDFQRTKEKVRQLLQEFVGEIEAVVSMIVECVRPAEFRCNLFTLLPLMRPSEMIIPTGNLPNFEHPVKIFNFVFQCLKLLESKEDFGSEEKLMRCVSTLPESCVCVSTCLNVMLSLRANKFKEAERVLIRWTRWLEENRIENFENQHYQFCLPFDEEPKFHYLPTFTQSLFSFQRTNKVSTHLYVNFRCLCWSLQAEIVSNHRLDSWFAAMQTDFDYLELLALAHYSNYKQHTDFCIGKSAIFEDGARVAIEVADENRIEYPNDWSEEYLLLRCQRLAGHNEPLAHQRQFEPFDETLLTIAVKRNSVACLEALLSGAAATSIVSDQPVDVFGRTALWWACKRGRLEIFAQLLQATASSPSSIINRVDNSGLTPLMLAVVEGHDRVVDLMAKQPSIDLNKMDLVRSTALTHACRCGRVNIVDLLLQNGASAAPGIGSDNAETSSFGSLSGIATPLIWAARRGHKSVIVKLTPFLKHLEDWQAVDEYERTALQSAEFFGHQECADYIRTCIRKFAADASISEPPSQPPEGSGDENGSGATGNNSEQNAGGESGSGSGSGEGNQGDPPSPIEPPRYEIRTDNHRRLAIVINNVRFGYGSDASTRGGAQLDDTKVVDMLLKLGFHSPQTMKNARRLSMLSIGFEDRELQECDVFLLLVMSHGYLGHIESSDGFYLNLEIDLFRRFRQLEGLKNKPKLFLVQSCRQVSATQQPEVAVEIVSPEDCLYFYSTAEGGLSERHSQLGSPFVQSVLKVCLADRSRRAGLLDLTARVIDEVQKLTNGRQIPCLISTLNKEVYLRRN</sequence>
<evidence type="ECO:0000256" key="2">
    <source>
        <dbReference type="PROSITE-ProRule" id="PRU00023"/>
    </source>
</evidence>
<dbReference type="EMBL" id="NIVC01000031">
    <property type="protein sequence ID" value="PAA93319.1"/>
    <property type="molecule type" value="Genomic_DNA"/>
</dbReference>
<accession>A0A267H6X4</accession>
<keyword evidence="2" id="KW-0040">ANK repeat</keyword>
<evidence type="ECO:0000313" key="8">
    <source>
        <dbReference type="Proteomes" id="UP000215902"/>
    </source>
</evidence>
<dbReference type="SUPFAM" id="SSF48403">
    <property type="entry name" value="Ankyrin repeat"/>
    <property type="match status" value="2"/>
</dbReference>
<dbReference type="PANTHER" id="PTHR24133">
    <property type="entry name" value="ANKYRIN DOMAIN-CONTAINING"/>
    <property type="match status" value="1"/>
</dbReference>
<dbReference type="SMART" id="SM00248">
    <property type="entry name" value="ANK"/>
    <property type="match status" value="9"/>
</dbReference>
<organism evidence="7 8">
    <name type="scientific">Macrostomum lignano</name>
    <dbReference type="NCBI Taxonomy" id="282301"/>
    <lineage>
        <taxon>Eukaryota</taxon>
        <taxon>Metazoa</taxon>
        <taxon>Spiralia</taxon>
        <taxon>Lophotrochozoa</taxon>
        <taxon>Platyhelminthes</taxon>
        <taxon>Rhabditophora</taxon>
        <taxon>Macrostomorpha</taxon>
        <taxon>Macrostomida</taxon>
        <taxon>Macrostomidae</taxon>
        <taxon>Macrostomum</taxon>
    </lineage>
</organism>
<dbReference type="PROSITE" id="PS50207">
    <property type="entry name" value="CASPASE_P10"/>
    <property type="match status" value="1"/>
</dbReference>
<evidence type="ECO:0000256" key="3">
    <source>
        <dbReference type="RuleBase" id="RU003971"/>
    </source>
</evidence>
<dbReference type="InterPro" id="IPR015917">
    <property type="entry name" value="Pept_C14A"/>
</dbReference>
<dbReference type="SUPFAM" id="SSF52129">
    <property type="entry name" value="Caspase-like"/>
    <property type="match status" value="1"/>
</dbReference>
<name>A0A267H6X4_9PLAT</name>
<feature type="domain" description="Caspase family p10" evidence="5">
    <location>
        <begin position="2025"/>
        <end position="2110"/>
    </location>
</feature>
<dbReference type="InterPro" id="IPR029030">
    <property type="entry name" value="Caspase-like_dom_sf"/>
</dbReference>
<dbReference type="PRINTS" id="PR00376">
    <property type="entry name" value="IL1BCENZYME"/>
</dbReference>
<dbReference type="OrthoDB" id="3694549at2759"/>
<dbReference type="Gene3D" id="1.10.1410.40">
    <property type="match status" value="1"/>
</dbReference>
<evidence type="ECO:0000313" key="7">
    <source>
        <dbReference type="EMBL" id="PAA93319.1"/>
    </source>
</evidence>
<evidence type="ECO:0000256" key="4">
    <source>
        <dbReference type="SAM" id="MobiDB-lite"/>
    </source>
</evidence>
<evidence type="ECO:0000256" key="1">
    <source>
        <dbReference type="ARBA" id="ARBA00010134"/>
    </source>
</evidence>
<dbReference type="InterPro" id="IPR001309">
    <property type="entry name" value="Pept_C14_p20"/>
</dbReference>
<dbReference type="Proteomes" id="UP000215902">
    <property type="component" value="Unassembled WGS sequence"/>
</dbReference>
<dbReference type="PROSITE" id="PS50208">
    <property type="entry name" value="CASPASE_P20"/>
    <property type="match status" value="1"/>
</dbReference>
<feature type="domain" description="Caspase family p20" evidence="6">
    <location>
        <begin position="1895"/>
        <end position="2015"/>
    </location>
</feature>
<dbReference type="InterPro" id="IPR002138">
    <property type="entry name" value="Pept_C14_p10"/>
</dbReference>
<proteinExistence type="inferred from homology"/>
<reference evidence="7 8" key="1">
    <citation type="submission" date="2017-06" db="EMBL/GenBank/DDBJ databases">
        <title>A platform for efficient transgenesis in Macrostomum lignano, a flatworm model organism for stem cell research.</title>
        <authorList>
            <person name="Berezikov E."/>
        </authorList>
    </citation>
    <scope>NUCLEOTIDE SEQUENCE [LARGE SCALE GENOMIC DNA]</scope>
    <source>
        <strain evidence="7">DV1</strain>
        <tissue evidence="7">Whole organism</tissue>
    </source>
</reference>
<feature type="repeat" description="ANK" evidence="2">
    <location>
        <begin position="940"/>
        <end position="972"/>
    </location>
</feature>
<dbReference type="Gene3D" id="1.25.40.20">
    <property type="entry name" value="Ankyrin repeat-containing domain"/>
    <property type="match status" value="3"/>
</dbReference>
<feature type="region of interest" description="Disordered" evidence="4">
    <location>
        <begin position="1832"/>
        <end position="1888"/>
    </location>
</feature>
<evidence type="ECO:0008006" key="9">
    <source>
        <dbReference type="Google" id="ProtNLM"/>
    </source>
</evidence>
<dbReference type="InterPro" id="IPR052391">
    <property type="entry name" value="E3_Ligase-Neurotoxin"/>
</dbReference>
<dbReference type="PANTHER" id="PTHR24133:SF40">
    <property type="entry name" value="ANKYRIN REPEAT DOMAIN 44"/>
    <property type="match status" value="1"/>
</dbReference>
<feature type="repeat" description="ANK" evidence="2">
    <location>
        <begin position="907"/>
        <end position="939"/>
    </location>
</feature>
<dbReference type="GO" id="GO:0006508">
    <property type="term" value="P:proteolysis"/>
    <property type="evidence" value="ECO:0007669"/>
    <property type="project" value="InterPro"/>
</dbReference>
<protein>
    <recommendedName>
        <fullName evidence="9">ANK_REP_REGION domain-containing protein</fullName>
    </recommendedName>
</protein>
<evidence type="ECO:0000259" key="6">
    <source>
        <dbReference type="PROSITE" id="PS50208"/>
    </source>
</evidence>
<dbReference type="Pfam" id="PF12796">
    <property type="entry name" value="Ank_2"/>
    <property type="match status" value="3"/>
</dbReference>
<comment type="caution">
    <text evidence="7">The sequence shown here is derived from an EMBL/GenBank/DDBJ whole genome shotgun (WGS) entry which is preliminary data.</text>
</comment>
<keyword evidence="8" id="KW-1185">Reference proteome</keyword>
<dbReference type="Pfam" id="PF00656">
    <property type="entry name" value="Peptidase_C14"/>
    <property type="match status" value="1"/>
</dbReference>
<dbReference type="InterPro" id="IPR002110">
    <property type="entry name" value="Ankyrin_rpt"/>
</dbReference>
<gene>
    <name evidence="7" type="ORF">BOX15_Mlig026614g1</name>
</gene>
<dbReference type="PROSITE" id="PS50297">
    <property type="entry name" value="ANK_REP_REGION"/>
    <property type="match status" value="2"/>
</dbReference>